<feature type="domain" description="Scaffold protein Nfu/NifU N-terminal" evidence="1">
    <location>
        <begin position="4"/>
        <end position="90"/>
    </location>
</feature>
<dbReference type="Pfam" id="PF13646">
    <property type="entry name" value="HEAT_2"/>
    <property type="match status" value="1"/>
</dbReference>
<evidence type="ECO:0000313" key="2">
    <source>
        <dbReference type="EMBL" id="MBP0724093.1"/>
    </source>
</evidence>
<dbReference type="InterPro" id="IPR036498">
    <property type="entry name" value="Nfu/NifU_N_sf"/>
</dbReference>
<dbReference type="SUPFAM" id="SSF48371">
    <property type="entry name" value="ARM repeat"/>
    <property type="match status" value="1"/>
</dbReference>
<gene>
    <name evidence="2" type="ORF">J5Y03_02710</name>
</gene>
<dbReference type="GO" id="GO:0016491">
    <property type="term" value="F:oxidoreductase activity"/>
    <property type="evidence" value="ECO:0007669"/>
    <property type="project" value="TreeGrafter"/>
</dbReference>
<dbReference type="PANTHER" id="PTHR12697">
    <property type="entry name" value="PBS LYASE HEAT-LIKE PROTEIN"/>
    <property type="match status" value="1"/>
</dbReference>
<proteinExistence type="predicted"/>
<reference evidence="2" key="1">
    <citation type="submission" date="2021-04" db="EMBL/GenBank/DDBJ databases">
        <title>Genome seq and assembly of Bacillus sp.</title>
        <authorList>
            <person name="Chhetri G."/>
        </authorList>
    </citation>
    <scope>NUCLEOTIDE SEQUENCE</scope>
    <source>
        <strain evidence="2">RG28</strain>
    </source>
</reference>
<dbReference type="Pfam" id="PF08712">
    <property type="entry name" value="Nfu_N"/>
    <property type="match status" value="1"/>
</dbReference>
<dbReference type="Proteomes" id="UP000682134">
    <property type="component" value="Unassembled WGS sequence"/>
</dbReference>
<dbReference type="SUPFAM" id="SSF110836">
    <property type="entry name" value="Hypothetical protein SAV1430"/>
    <property type="match status" value="1"/>
</dbReference>
<dbReference type="SMART" id="SM00932">
    <property type="entry name" value="Nfu_N"/>
    <property type="match status" value="1"/>
</dbReference>
<dbReference type="Pfam" id="PF13769">
    <property type="entry name" value="Virulence_fact"/>
    <property type="match status" value="1"/>
</dbReference>
<dbReference type="InterPro" id="IPR025989">
    <property type="entry name" value="Virulence_F_dom"/>
</dbReference>
<protein>
    <submittedName>
        <fullName evidence="2">Conserved virulence factor C family protein</fullName>
    </submittedName>
</protein>
<dbReference type="Gene3D" id="3.30.1370.70">
    <property type="entry name" value="Scaffold protein Nfu/NifU, N-terminal domain"/>
    <property type="match status" value="1"/>
</dbReference>
<dbReference type="InterPro" id="IPR016024">
    <property type="entry name" value="ARM-type_fold"/>
</dbReference>
<dbReference type="RefSeq" id="WP_209402257.1">
    <property type="nucleotide sequence ID" value="NZ_JAGIYQ010000002.1"/>
</dbReference>
<dbReference type="AlphaFoldDB" id="A0A940NSI9"/>
<sequence length="381" mass="43180">MKILSIEPTPSPNTMKITLDTELPAGQKSHYTNESAQAAPVVIQNILKIDGVKSVYHVADFLAIDRKPTADWKGILLKVREIFGEDVTSTDDDVMKIESNFGEVQVFVQMYQDIPMQLKLVTNGEERRAALPPYFKGAVMELSTAAKNVVLDRQWIDYGIRYGEYQSIEKEVVDELTATHPEEKIKETVSQLINQSSDQPEQPQEIKNVYEKLTEDLFKEEDWKKRYARFVKVNPTKEDLPLLEKALNDSNVSIRRLATAYLGMLKSDDVLPLLLKALKDPAVGVRRIAGDCLSDLGLVEAMPAMIEALKDLNKIVRWRAAMFLFEVGDESAIPSLKEALKGESEFEVKMQMQLALQRIENGEEALGSVWKQMTEQFKKEQ</sequence>
<dbReference type="InterPro" id="IPR004155">
    <property type="entry name" value="PBS_lyase_HEAT"/>
</dbReference>
<evidence type="ECO:0000259" key="1">
    <source>
        <dbReference type="SMART" id="SM00932"/>
    </source>
</evidence>
<dbReference type="InterPro" id="IPR014824">
    <property type="entry name" value="Nfu/NifU_N"/>
</dbReference>
<dbReference type="SMART" id="SM00567">
    <property type="entry name" value="EZ_HEAT"/>
    <property type="match status" value="3"/>
</dbReference>
<keyword evidence="3" id="KW-1185">Reference proteome</keyword>
<name>A0A940NSI9_9BACI</name>
<dbReference type="InterPro" id="IPR011989">
    <property type="entry name" value="ARM-like"/>
</dbReference>
<dbReference type="Gene3D" id="1.25.10.10">
    <property type="entry name" value="Leucine-rich Repeat Variant"/>
    <property type="match status" value="1"/>
</dbReference>
<dbReference type="EMBL" id="JAGIYQ010000002">
    <property type="protein sequence ID" value="MBP0724093.1"/>
    <property type="molecule type" value="Genomic_DNA"/>
</dbReference>
<accession>A0A940NSI9</accession>
<organism evidence="2 3">
    <name type="scientific">Gottfriedia endophytica</name>
    <dbReference type="NCBI Taxonomy" id="2820819"/>
    <lineage>
        <taxon>Bacteria</taxon>
        <taxon>Bacillati</taxon>
        <taxon>Bacillota</taxon>
        <taxon>Bacilli</taxon>
        <taxon>Bacillales</taxon>
        <taxon>Bacillaceae</taxon>
        <taxon>Gottfriedia</taxon>
    </lineage>
</organism>
<comment type="caution">
    <text evidence="2">The sequence shown here is derived from an EMBL/GenBank/DDBJ whole genome shotgun (WGS) entry which is preliminary data.</text>
</comment>
<dbReference type="PANTHER" id="PTHR12697:SF37">
    <property type="entry name" value="CONSERVED VIRULENCE FACTOR C"/>
    <property type="match status" value="1"/>
</dbReference>
<evidence type="ECO:0000313" key="3">
    <source>
        <dbReference type="Proteomes" id="UP000682134"/>
    </source>
</evidence>